<dbReference type="PANTHER" id="PTHR11216">
    <property type="entry name" value="EH DOMAIN"/>
    <property type="match status" value="1"/>
</dbReference>
<accession>A0A1Y1VQZ9</accession>
<dbReference type="SMART" id="SM00027">
    <property type="entry name" value="EH"/>
    <property type="match status" value="2"/>
</dbReference>
<feature type="domain" description="EH" evidence="2">
    <location>
        <begin position="163"/>
        <end position="250"/>
    </location>
</feature>
<feature type="domain" description="EH" evidence="2">
    <location>
        <begin position="9"/>
        <end position="91"/>
    </location>
</feature>
<dbReference type="AlphaFoldDB" id="A0A1Y1VQZ9"/>
<dbReference type="InterPro" id="IPR000261">
    <property type="entry name" value="EH_dom"/>
</dbReference>
<dbReference type="GO" id="GO:0005737">
    <property type="term" value="C:cytoplasm"/>
    <property type="evidence" value="ECO:0007669"/>
    <property type="project" value="TreeGrafter"/>
</dbReference>
<dbReference type="OrthoDB" id="1716625at2759"/>
<dbReference type="Pfam" id="PF12763">
    <property type="entry name" value="EH"/>
    <property type="match status" value="2"/>
</dbReference>
<proteinExistence type="predicted"/>
<dbReference type="InterPro" id="IPR011992">
    <property type="entry name" value="EF-hand-dom_pair"/>
</dbReference>
<comment type="caution">
    <text evidence="3">The sequence shown here is derived from an EMBL/GenBank/DDBJ whole genome shotgun (WGS) entry which is preliminary data.</text>
</comment>
<name>A0A1Y1VQZ9_9FUNG</name>
<protein>
    <recommendedName>
        <fullName evidence="2">EH domain-containing protein</fullName>
    </recommendedName>
</protein>
<dbReference type="SUPFAM" id="SSF47473">
    <property type="entry name" value="EF-hand"/>
    <property type="match status" value="2"/>
</dbReference>
<evidence type="ECO:0000313" key="4">
    <source>
        <dbReference type="Proteomes" id="UP000193944"/>
    </source>
</evidence>
<reference evidence="3 4" key="1">
    <citation type="submission" date="2016-08" db="EMBL/GenBank/DDBJ databases">
        <title>A Parts List for Fungal Cellulosomes Revealed by Comparative Genomics.</title>
        <authorList>
            <consortium name="DOE Joint Genome Institute"/>
            <person name="Haitjema C.H."/>
            <person name="Gilmore S.P."/>
            <person name="Henske J.K."/>
            <person name="Solomon K.V."/>
            <person name="De Groot R."/>
            <person name="Kuo A."/>
            <person name="Mondo S.J."/>
            <person name="Salamov A.A."/>
            <person name="Labutti K."/>
            <person name="Zhao Z."/>
            <person name="Chiniquy J."/>
            <person name="Barry K."/>
            <person name="Brewer H.M."/>
            <person name="Purvine S.O."/>
            <person name="Wright A.T."/>
            <person name="Boxma B."/>
            <person name="Van Alen T."/>
            <person name="Hackstein J.H."/>
            <person name="Baker S.E."/>
            <person name="Grigoriev I.V."/>
            <person name="O'Malley M.A."/>
        </authorList>
    </citation>
    <scope>NUCLEOTIDE SEQUENCE [LARGE SCALE GENOMIC DNA]</scope>
    <source>
        <strain evidence="3 4">S4</strain>
    </source>
</reference>
<evidence type="ECO:0000313" key="3">
    <source>
        <dbReference type="EMBL" id="ORX63721.1"/>
    </source>
</evidence>
<reference evidence="3 4" key="2">
    <citation type="submission" date="2016-08" db="EMBL/GenBank/DDBJ databases">
        <title>Pervasive Adenine N6-methylation of Active Genes in Fungi.</title>
        <authorList>
            <consortium name="DOE Joint Genome Institute"/>
            <person name="Mondo S.J."/>
            <person name="Dannebaum R.O."/>
            <person name="Kuo R.C."/>
            <person name="Labutti K."/>
            <person name="Haridas S."/>
            <person name="Kuo A."/>
            <person name="Salamov A."/>
            <person name="Ahrendt S.R."/>
            <person name="Lipzen A."/>
            <person name="Sullivan W."/>
            <person name="Andreopoulos W.B."/>
            <person name="Clum A."/>
            <person name="Lindquist E."/>
            <person name="Daum C."/>
            <person name="Ramamoorthy G.K."/>
            <person name="Gryganskyi A."/>
            <person name="Culley D."/>
            <person name="Magnuson J.K."/>
            <person name="James T.Y."/>
            <person name="O'Malley M.A."/>
            <person name="Stajich J.E."/>
            <person name="Spatafora J.W."/>
            <person name="Visel A."/>
            <person name="Grigoriev I.V."/>
        </authorList>
    </citation>
    <scope>NUCLEOTIDE SEQUENCE [LARGE SCALE GENOMIC DNA]</scope>
    <source>
        <strain evidence="3 4">S4</strain>
    </source>
</reference>
<sequence length="319" mass="37300">MQAPPSQDEMDLYNEYWNTLSGNSNTQVLPENIIVNFYKASNLNNQCLEEIWRLSNPNNVKSISKAEFFLGVRLIALAQKGYNVSNIPMNITIPQPRFMGYENVLMQFQNKKMLKQQPTFNNVNTQQNLLQSSFMVNNNNNRNKIYSFSNNTSPVEWFIRQAKRIEYTNIFEKFQKNNVFHHKSLQELVKDEPVNENDLDKIWALLDKYNIKVIRKAQFIIFMHILESCKSGDAIPMNLPYSIIQSVGAEKEMEDRTVPDYKKKYLENLKSDISKLQVSIDNLNNNKYSNPSIYTKLEDLIQNLNNETSEINKCKQNIQ</sequence>
<dbReference type="GO" id="GO:0005886">
    <property type="term" value="C:plasma membrane"/>
    <property type="evidence" value="ECO:0007669"/>
    <property type="project" value="TreeGrafter"/>
</dbReference>
<evidence type="ECO:0000256" key="1">
    <source>
        <dbReference type="SAM" id="Coils"/>
    </source>
</evidence>
<dbReference type="PANTHER" id="PTHR11216:SF174">
    <property type="entry name" value="GH06923P"/>
    <property type="match status" value="1"/>
</dbReference>
<keyword evidence="1" id="KW-0175">Coiled coil</keyword>
<dbReference type="GO" id="GO:0016197">
    <property type="term" value="P:endosomal transport"/>
    <property type="evidence" value="ECO:0007669"/>
    <property type="project" value="TreeGrafter"/>
</dbReference>
<dbReference type="PROSITE" id="PS50031">
    <property type="entry name" value="EH"/>
    <property type="match status" value="2"/>
</dbReference>
<organism evidence="3 4">
    <name type="scientific">Anaeromyces robustus</name>
    <dbReference type="NCBI Taxonomy" id="1754192"/>
    <lineage>
        <taxon>Eukaryota</taxon>
        <taxon>Fungi</taxon>
        <taxon>Fungi incertae sedis</taxon>
        <taxon>Chytridiomycota</taxon>
        <taxon>Chytridiomycota incertae sedis</taxon>
        <taxon>Neocallimastigomycetes</taxon>
        <taxon>Neocallimastigales</taxon>
        <taxon>Neocallimastigaceae</taxon>
        <taxon>Anaeromyces</taxon>
    </lineage>
</organism>
<dbReference type="STRING" id="1754192.A0A1Y1VQZ9"/>
<dbReference type="GO" id="GO:0006897">
    <property type="term" value="P:endocytosis"/>
    <property type="evidence" value="ECO:0007669"/>
    <property type="project" value="TreeGrafter"/>
</dbReference>
<evidence type="ECO:0000259" key="2">
    <source>
        <dbReference type="PROSITE" id="PS50031"/>
    </source>
</evidence>
<feature type="coiled-coil region" evidence="1">
    <location>
        <begin position="266"/>
        <end position="317"/>
    </location>
</feature>
<gene>
    <name evidence="3" type="ORF">BCR32DRAFT_251453</name>
</gene>
<dbReference type="Gene3D" id="1.10.238.10">
    <property type="entry name" value="EF-hand"/>
    <property type="match status" value="2"/>
</dbReference>
<dbReference type="EMBL" id="MCFG01000593">
    <property type="protein sequence ID" value="ORX63721.1"/>
    <property type="molecule type" value="Genomic_DNA"/>
</dbReference>
<keyword evidence="4" id="KW-1185">Reference proteome</keyword>
<dbReference type="Proteomes" id="UP000193944">
    <property type="component" value="Unassembled WGS sequence"/>
</dbReference>